<feature type="compositionally biased region" description="Polar residues" evidence="1">
    <location>
        <begin position="317"/>
        <end position="331"/>
    </location>
</feature>
<dbReference type="EMBL" id="PGOL01003159">
    <property type="protein sequence ID" value="PKI42432.1"/>
    <property type="molecule type" value="Genomic_DNA"/>
</dbReference>
<keyword evidence="3" id="KW-1185">Reference proteome</keyword>
<gene>
    <name evidence="2" type="ORF">CRG98_037163</name>
</gene>
<reference evidence="2 3" key="1">
    <citation type="submission" date="2017-11" db="EMBL/GenBank/DDBJ databases">
        <title>De-novo sequencing of pomegranate (Punica granatum L.) genome.</title>
        <authorList>
            <person name="Akparov Z."/>
            <person name="Amiraslanov A."/>
            <person name="Hajiyeva S."/>
            <person name="Abbasov M."/>
            <person name="Kaur K."/>
            <person name="Hamwieh A."/>
            <person name="Solovyev V."/>
            <person name="Salamov A."/>
            <person name="Braich B."/>
            <person name="Kosarev P."/>
            <person name="Mahmoud A."/>
            <person name="Hajiyev E."/>
            <person name="Babayeva S."/>
            <person name="Izzatullayeva V."/>
            <person name="Mammadov A."/>
            <person name="Mammadov A."/>
            <person name="Sharifova S."/>
            <person name="Ojaghi J."/>
            <person name="Eynullazada K."/>
            <person name="Bayramov B."/>
            <person name="Abdulazimova A."/>
            <person name="Shahmuradov I."/>
        </authorList>
    </citation>
    <scope>NUCLEOTIDE SEQUENCE [LARGE SCALE GENOMIC DNA]</scope>
    <source>
        <strain evidence="3">cv. AG2017</strain>
        <tissue evidence="2">Leaf</tissue>
    </source>
</reference>
<organism evidence="2 3">
    <name type="scientific">Punica granatum</name>
    <name type="common">Pomegranate</name>
    <dbReference type="NCBI Taxonomy" id="22663"/>
    <lineage>
        <taxon>Eukaryota</taxon>
        <taxon>Viridiplantae</taxon>
        <taxon>Streptophyta</taxon>
        <taxon>Embryophyta</taxon>
        <taxon>Tracheophyta</taxon>
        <taxon>Spermatophyta</taxon>
        <taxon>Magnoliopsida</taxon>
        <taxon>eudicotyledons</taxon>
        <taxon>Gunneridae</taxon>
        <taxon>Pentapetalae</taxon>
        <taxon>rosids</taxon>
        <taxon>malvids</taxon>
        <taxon>Myrtales</taxon>
        <taxon>Lythraceae</taxon>
        <taxon>Punica</taxon>
    </lineage>
</organism>
<dbReference type="AlphaFoldDB" id="A0A2I0IEL9"/>
<feature type="region of interest" description="Disordered" evidence="1">
    <location>
        <begin position="385"/>
        <end position="410"/>
    </location>
</feature>
<feature type="region of interest" description="Disordered" evidence="1">
    <location>
        <begin position="304"/>
        <end position="332"/>
    </location>
</feature>
<evidence type="ECO:0000313" key="3">
    <source>
        <dbReference type="Proteomes" id="UP000233551"/>
    </source>
</evidence>
<feature type="region of interest" description="Disordered" evidence="1">
    <location>
        <begin position="177"/>
        <end position="229"/>
    </location>
</feature>
<dbReference type="Proteomes" id="UP000233551">
    <property type="component" value="Unassembled WGS sequence"/>
</dbReference>
<name>A0A2I0IEL9_PUNGR</name>
<evidence type="ECO:0000313" key="2">
    <source>
        <dbReference type="EMBL" id="PKI42432.1"/>
    </source>
</evidence>
<feature type="region of interest" description="Disordered" evidence="1">
    <location>
        <begin position="1"/>
        <end position="26"/>
    </location>
</feature>
<feature type="compositionally biased region" description="Polar residues" evidence="1">
    <location>
        <begin position="193"/>
        <end position="209"/>
    </location>
</feature>
<accession>A0A2I0IEL9</accession>
<proteinExistence type="predicted"/>
<sequence>MTKDRVRPGHPPCTIGKANSPLTPRNRTRHCVTEHKSLCATEHVHQHNRVLPSASCEHASTLSAHTPLACSHDSYQASPIPRALALKLRIELAPSLFSSSLCRKYPTRRQPEHRMPKISTVNTSRLTLGTPAPRASPMTAASAYLHLGKQRTMHGFTPPRELCQSLHLLHRQGKGPIKRYPLSEAEDRDNRANHSISTRVSLPRSSDNPGQIGPSPLQRPTTDNMQQQASGQDMFGFKSTYPPRDILHDKQQDNPTHRTTDRAAGASLGMSRYAHAWPTGAPEASCRGLRKQDSTRIAKTKLFKSRSGDPKLKKRSQIPQATKITADSEPQSHGARRRFFLELEFLITRRRPPSNNCPSGEADFRQTTQLHQQRSQLAADQEITTPATKSAFRRTNTPPTQGQGRLPVKQHHPISDAGLRRISTIGTTSPMHTQRAPSIARLMESHACLCQ</sequence>
<protein>
    <submittedName>
        <fullName evidence="2">Uncharacterized protein</fullName>
    </submittedName>
</protein>
<feature type="compositionally biased region" description="Polar residues" evidence="1">
    <location>
        <begin position="218"/>
        <end position="229"/>
    </location>
</feature>
<comment type="caution">
    <text evidence="2">The sequence shown here is derived from an EMBL/GenBank/DDBJ whole genome shotgun (WGS) entry which is preliminary data.</text>
</comment>
<evidence type="ECO:0000256" key="1">
    <source>
        <dbReference type="SAM" id="MobiDB-lite"/>
    </source>
</evidence>
<feature type="compositionally biased region" description="Polar residues" evidence="1">
    <location>
        <begin position="385"/>
        <end position="403"/>
    </location>
</feature>